<dbReference type="SUPFAM" id="SSF55729">
    <property type="entry name" value="Acyl-CoA N-acyltransferases (Nat)"/>
    <property type="match status" value="1"/>
</dbReference>
<dbReference type="Proteomes" id="UP000316406">
    <property type="component" value="Unassembled WGS sequence"/>
</dbReference>
<comment type="caution">
    <text evidence="2">The sequence shown here is derived from an EMBL/GenBank/DDBJ whole genome shotgun (WGS) entry which is preliminary data.</text>
</comment>
<evidence type="ECO:0000313" key="2">
    <source>
        <dbReference type="EMBL" id="TSI16837.1"/>
    </source>
</evidence>
<protein>
    <submittedName>
        <fullName evidence="2">GNAT family N-acetyltransferase</fullName>
    </submittedName>
</protein>
<gene>
    <name evidence="2" type="ORF">FO013_08375</name>
</gene>
<dbReference type="InterPro" id="IPR000182">
    <property type="entry name" value="GNAT_dom"/>
</dbReference>
<evidence type="ECO:0000313" key="3">
    <source>
        <dbReference type="Proteomes" id="UP000316406"/>
    </source>
</evidence>
<dbReference type="CDD" id="cd04301">
    <property type="entry name" value="NAT_SF"/>
    <property type="match status" value="1"/>
</dbReference>
<dbReference type="PROSITE" id="PS51186">
    <property type="entry name" value="GNAT"/>
    <property type="match status" value="1"/>
</dbReference>
<dbReference type="Pfam" id="PF00583">
    <property type="entry name" value="Acetyltransf_1"/>
    <property type="match status" value="1"/>
</dbReference>
<dbReference type="EMBL" id="VLTK01000004">
    <property type="protein sequence ID" value="TSI16837.1"/>
    <property type="molecule type" value="Genomic_DNA"/>
</dbReference>
<name>A0A556CHE2_BREAU</name>
<dbReference type="RefSeq" id="WP_143922091.1">
    <property type="nucleotide sequence ID" value="NZ_VLTK01000004.1"/>
</dbReference>
<dbReference type="AlphaFoldDB" id="A0A556CHE2"/>
<keyword evidence="3" id="KW-1185">Reference proteome</keyword>
<proteinExistence type="predicted"/>
<keyword evidence="2" id="KW-0808">Transferase</keyword>
<dbReference type="InterPro" id="IPR016181">
    <property type="entry name" value="Acyl_CoA_acyltransferase"/>
</dbReference>
<organism evidence="2 3">
    <name type="scientific">Brevibacterium aurantiacum</name>
    <dbReference type="NCBI Taxonomy" id="273384"/>
    <lineage>
        <taxon>Bacteria</taxon>
        <taxon>Bacillati</taxon>
        <taxon>Actinomycetota</taxon>
        <taxon>Actinomycetes</taxon>
        <taxon>Micrococcales</taxon>
        <taxon>Brevibacteriaceae</taxon>
        <taxon>Brevibacterium</taxon>
    </lineage>
</organism>
<dbReference type="OrthoDB" id="4792644at2"/>
<feature type="domain" description="N-acetyltransferase" evidence="1">
    <location>
        <begin position="157"/>
        <end position="303"/>
    </location>
</feature>
<evidence type="ECO:0000259" key="1">
    <source>
        <dbReference type="PROSITE" id="PS51186"/>
    </source>
</evidence>
<dbReference type="GO" id="GO:0016747">
    <property type="term" value="F:acyltransferase activity, transferring groups other than amino-acyl groups"/>
    <property type="evidence" value="ECO:0007669"/>
    <property type="project" value="InterPro"/>
</dbReference>
<sequence length="303" mass="32901">MRTVVLNVPQVSELPDIGAVLDRWQSDAGPLHLHTGDLGWYSLRGAEATAQALRVWRCQDRILAIGLLDGENLLRLSVDPDLTHDDVLARQIESDIDSSDRTASRTDTSVFEKGTAIVEARGAIRLCDLLKTRGWGNDEPWTPMSRDLSLPVEQSDIGVDVAGPDGAAAWTTIHWSAFRGVPYTADDRQRFVDRWHTMMSGPFSSRAQCLMGYDNSGLPVAVATVWSAGPNRPGLLEPLAVHRDQQGHGYGKAMAIAAARRLQQLGSSSASVCTESSNRGAVAAYSSAGYLPRPQVKDLRRGS</sequence>
<reference evidence="2 3" key="1">
    <citation type="submission" date="2019-07" db="EMBL/GenBank/DDBJ databases">
        <title>Draft genome sequence of Brevibacterium aurantiacum XU54 isolated from Xinjiang China.</title>
        <authorList>
            <person name="Xu X."/>
        </authorList>
    </citation>
    <scope>NUCLEOTIDE SEQUENCE [LARGE SCALE GENOMIC DNA]</scope>
    <source>
        <strain evidence="2 3">XU54</strain>
    </source>
</reference>
<accession>A0A556CHE2</accession>
<dbReference type="Gene3D" id="3.40.630.30">
    <property type="match status" value="1"/>
</dbReference>